<protein>
    <submittedName>
        <fullName evidence="2">Uncharacterized protein</fullName>
    </submittedName>
</protein>
<feature type="region of interest" description="Disordered" evidence="1">
    <location>
        <begin position="1"/>
        <end position="29"/>
    </location>
</feature>
<reference evidence="3" key="1">
    <citation type="submission" date="2024-07" db="EMBL/GenBank/DDBJ databases">
        <title>Two chromosome-level genome assemblies of Korean endemic species Abeliophyllum distichum and Forsythia ovata (Oleaceae).</title>
        <authorList>
            <person name="Jang H."/>
        </authorList>
    </citation>
    <scope>NUCLEOTIDE SEQUENCE [LARGE SCALE GENOMIC DNA]</scope>
</reference>
<name>A0ABD1SH36_9LAMI</name>
<gene>
    <name evidence="2" type="ORF">Adt_25607</name>
</gene>
<evidence type="ECO:0000256" key="1">
    <source>
        <dbReference type="SAM" id="MobiDB-lite"/>
    </source>
</evidence>
<organism evidence="2 3">
    <name type="scientific">Abeliophyllum distichum</name>
    <dbReference type="NCBI Taxonomy" id="126358"/>
    <lineage>
        <taxon>Eukaryota</taxon>
        <taxon>Viridiplantae</taxon>
        <taxon>Streptophyta</taxon>
        <taxon>Embryophyta</taxon>
        <taxon>Tracheophyta</taxon>
        <taxon>Spermatophyta</taxon>
        <taxon>Magnoliopsida</taxon>
        <taxon>eudicotyledons</taxon>
        <taxon>Gunneridae</taxon>
        <taxon>Pentapetalae</taxon>
        <taxon>asterids</taxon>
        <taxon>lamiids</taxon>
        <taxon>Lamiales</taxon>
        <taxon>Oleaceae</taxon>
        <taxon>Forsythieae</taxon>
        <taxon>Abeliophyllum</taxon>
    </lineage>
</organism>
<dbReference type="PANTHER" id="PTHR33264:SF6">
    <property type="entry name" value="OS01G0638800 PROTEIN"/>
    <property type="match status" value="1"/>
</dbReference>
<evidence type="ECO:0000313" key="3">
    <source>
        <dbReference type="Proteomes" id="UP001604336"/>
    </source>
</evidence>
<proteinExistence type="predicted"/>
<feature type="compositionally biased region" description="Polar residues" evidence="1">
    <location>
        <begin position="1"/>
        <end position="15"/>
    </location>
</feature>
<comment type="caution">
    <text evidence="2">The sequence shown here is derived from an EMBL/GenBank/DDBJ whole genome shotgun (WGS) entry which is preliminary data.</text>
</comment>
<sequence>MEENPSPGSSRNGTISVRKHNRNRNRNRHAVVDDDGVDPITCTGKSCQSCSAGVIADCVAVCCCPCAVVNLLALAFIKVPWMVGRKCFGVGKKNRRLEKKRKCERSYSDCCGDTFGISGKGRINGGGTVLEIVSPEEELPDNFSAGFEAEEILYEIGHLGFGRVSFTGIPSETKGN</sequence>
<dbReference type="Proteomes" id="UP001604336">
    <property type="component" value="Unassembled WGS sequence"/>
</dbReference>
<dbReference type="PANTHER" id="PTHR33264">
    <property type="entry name" value="EXPRESSED PROTEIN"/>
    <property type="match status" value="1"/>
</dbReference>
<accession>A0ABD1SH36</accession>
<keyword evidence="3" id="KW-1185">Reference proteome</keyword>
<evidence type="ECO:0000313" key="2">
    <source>
        <dbReference type="EMBL" id="KAL2500057.1"/>
    </source>
</evidence>
<feature type="compositionally biased region" description="Basic residues" evidence="1">
    <location>
        <begin position="17"/>
        <end position="29"/>
    </location>
</feature>
<dbReference type="EMBL" id="JBFOLK010000007">
    <property type="protein sequence ID" value="KAL2500057.1"/>
    <property type="molecule type" value="Genomic_DNA"/>
</dbReference>
<dbReference type="AlphaFoldDB" id="A0ABD1SH36"/>